<sequence length="494" mass="56174">MPPLRLYHRRIFPSRRLRFGYLGRLVLIICALVLVLRLGNWGQQSGSSTSRTSLFRRPSPPREVPKSVVKPFAYCKKHAPEDWWSRKYSKHNLDLSRSYIGSGWRFRDVVRRAARGQPITMGVIGGSVSAGHGVKPNETFHYRILQQWNTNFFNHRRNSMIDSSKPATGSDYFSLCFREMLPDNVDLVLVELSVNDFREVEAAIEFETLMRSLLSLPSKPAVVLISTFALLFSEGISTGGDIHIGVANYYDIPVISLRNAVLPKLMDDYNVENNVFWNERDGLDLRHINSQGHELLADFTTAWMRDIICEEMDPDQKNMTESTDFDLEERPWWQSTEGLGELPRIRMTTKWDHTTHDAVKNPICISTTSDPRLSPSRVDGWYYEEATSDKMYWTSSTSGKQISFKVYVETGTVGIFYLRSMRQGLGNAGCWVDNKRDYGVTVVGFWRHPVSIAQYAEIDDKVESGMHTLTCEILPGTSDPGGGTAFKLIGIVSM</sequence>
<keyword evidence="2" id="KW-1133">Transmembrane helix</keyword>
<dbReference type="SUPFAM" id="SSF52266">
    <property type="entry name" value="SGNH hydrolase"/>
    <property type="match status" value="1"/>
</dbReference>
<dbReference type="Proteomes" id="UP000076738">
    <property type="component" value="Unassembled WGS sequence"/>
</dbReference>
<proteinExistence type="predicted"/>
<dbReference type="PANTHER" id="PTHR34407">
    <property type="entry name" value="EXPRESSED PROTEIN"/>
    <property type="match status" value="1"/>
</dbReference>
<dbReference type="OrthoDB" id="544608at2759"/>
<protein>
    <recommendedName>
        <fullName evidence="5">SGNH hydrolase-type esterase domain-containing protein</fullName>
    </recommendedName>
</protein>
<feature type="transmembrane region" description="Helical" evidence="2">
    <location>
        <begin position="21"/>
        <end position="39"/>
    </location>
</feature>
<dbReference type="InterPro" id="IPR036514">
    <property type="entry name" value="SGNH_hydro_sf"/>
</dbReference>
<gene>
    <name evidence="3" type="ORF">CALVIDRAFT_602699</name>
</gene>
<feature type="region of interest" description="Disordered" evidence="1">
    <location>
        <begin position="43"/>
        <end position="65"/>
    </location>
</feature>
<keyword evidence="2" id="KW-0472">Membrane</keyword>
<accession>A0A167GQR5</accession>
<organism evidence="3 4">
    <name type="scientific">Calocera viscosa (strain TUFC12733)</name>
    <dbReference type="NCBI Taxonomy" id="1330018"/>
    <lineage>
        <taxon>Eukaryota</taxon>
        <taxon>Fungi</taxon>
        <taxon>Dikarya</taxon>
        <taxon>Basidiomycota</taxon>
        <taxon>Agaricomycotina</taxon>
        <taxon>Dacrymycetes</taxon>
        <taxon>Dacrymycetales</taxon>
        <taxon>Dacrymycetaceae</taxon>
        <taxon>Calocera</taxon>
    </lineage>
</organism>
<keyword evidence="4" id="KW-1185">Reference proteome</keyword>
<feature type="compositionally biased region" description="Low complexity" evidence="1">
    <location>
        <begin position="45"/>
        <end position="57"/>
    </location>
</feature>
<evidence type="ECO:0000256" key="1">
    <source>
        <dbReference type="SAM" id="MobiDB-lite"/>
    </source>
</evidence>
<name>A0A167GQR5_CALVF</name>
<dbReference type="Gene3D" id="3.40.50.1110">
    <property type="entry name" value="SGNH hydrolase"/>
    <property type="match status" value="1"/>
</dbReference>
<dbReference type="PANTHER" id="PTHR34407:SF1">
    <property type="entry name" value="SGNH HYDROLASE-TYPE ESTERASE DOMAIN-CONTAINING PROTEIN"/>
    <property type="match status" value="1"/>
</dbReference>
<reference evidence="3 4" key="1">
    <citation type="journal article" date="2016" name="Mol. Biol. Evol.">
        <title>Comparative Genomics of Early-Diverging Mushroom-Forming Fungi Provides Insights into the Origins of Lignocellulose Decay Capabilities.</title>
        <authorList>
            <person name="Nagy L.G."/>
            <person name="Riley R."/>
            <person name="Tritt A."/>
            <person name="Adam C."/>
            <person name="Daum C."/>
            <person name="Floudas D."/>
            <person name="Sun H."/>
            <person name="Yadav J.S."/>
            <person name="Pangilinan J."/>
            <person name="Larsson K.H."/>
            <person name="Matsuura K."/>
            <person name="Barry K."/>
            <person name="Labutti K."/>
            <person name="Kuo R."/>
            <person name="Ohm R.A."/>
            <person name="Bhattacharya S.S."/>
            <person name="Shirouzu T."/>
            <person name="Yoshinaga Y."/>
            <person name="Martin F.M."/>
            <person name="Grigoriev I.V."/>
            <person name="Hibbett D.S."/>
        </authorList>
    </citation>
    <scope>NUCLEOTIDE SEQUENCE [LARGE SCALE GENOMIC DNA]</scope>
    <source>
        <strain evidence="3 4">TUFC12733</strain>
    </source>
</reference>
<evidence type="ECO:0000313" key="3">
    <source>
        <dbReference type="EMBL" id="KZO90812.1"/>
    </source>
</evidence>
<dbReference type="EMBL" id="KV417334">
    <property type="protein sequence ID" value="KZO90812.1"/>
    <property type="molecule type" value="Genomic_DNA"/>
</dbReference>
<dbReference type="CDD" id="cd00229">
    <property type="entry name" value="SGNH_hydrolase"/>
    <property type="match status" value="1"/>
</dbReference>
<dbReference type="AlphaFoldDB" id="A0A167GQR5"/>
<evidence type="ECO:0000313" key="4">
    <source>
        <dbReference type="Proteomes" id="UP000076738"/>
    </source>
</evidence>
<evidence type="ECO:0008006" key="5">
    <source>
        <dbReference type="Google" id="ProtNLM"/>
    </source>
</evidence>
<keyword evidence="2" id="KW-0812">Transmembrane</keyword>
<evidence type="ECO:0000256" key="2">
    <source>
        <dbReference type="SAM" id="Phobius"/>
    </source>
</evidence>